<dbReference type="GeneID" id="28837977"/>
<gene>
    <name evidence="2" type="ORF">VE01_04591</name>
</gene>
<evidence type="ECO:0000259" key="1">
    <source>
        <dbReference type="Pfam" id="PF20150"/>
    </source>
</evidence>
<evidence type="ECO:0000313" key="3">
    <source>
        <dbReference type="Proteomes" id="UP000091956"/>
    </source>
</evidence>
<dbReference type="PANTHER" id="PTHR35910">
    <property type="entry name" value="2EXR DOMAIN-CONTAINING PROTEIN"/>
    <property type="match status" value="1"/>
</dbReference>
<accession>A0A1B8GPD6</accession>
<feature type="domain" description="2EXR" evidence="1">
    <location>
        <begin position="2"/>
        <end position="97"/>
    </location>
</feature>
<organism evidence="2 3">
    <name type="scientific">Pseudogymnoascus verrucosus</name>
    <dbReference type="NCBI Taxonomy" id="342668"/>
    <lineage>
        <taxon>Eukaryota</taxon>
        <taxon>Fungi</taxon>
        <taxon>Dikarya</taxon>
        <taxon>Ascomycota</taxon>
        <taxon>Pezizomycotina</taxon>
        <taxon>Leotiomycetes</taxon>
        <taxon>Thelebolales</taxon>
        <taxon>Thelebolaceae</taxon>
        <taxon>Pseudogymnoascus</taxon>
    </lineage>
</organism>
<dbReference type="Pfam" id="PF20150">
    <property type="entry name" value="2EXR"/>
    <property type="match status" value="1"/>
</dbReference>
<keyword evidence="3" id="KW-1185">Reference proteome</keyword>
<protein>
    <recommendedName>
        <fullName evidence="1">2EXR domain-containing protein</fullName>
    </recommendedName>
</protein>
<reference evidence="3" key="2">
    <citation type="journal article" date="2018" name="Nat. Commun.">
        <title>Extreme sensitivity to ultraviolet light in the fungal pathogen causing white-nose syndrome of bats.</title>
        <authorList>
            <person name="Palmer J.M."/>
            <person name="Drees K.P."/>
            <person name="Foster J.T."/>
            <person name="Lindner D.L."/>
        </authorList>
    </citation>
    <scope>NUCLEOTIDE SEQUENCE [LARGE SCALE GENOMIC DNA]</scope>
    <source>
        <strain evidence="3">UAMH 10579</strain>
    </source>
</reference>
<name>A0A1B8GPD6_9PEZI</name>
<dbReference type="AlphaFoldDB" id="A0A1B8GPD6"/>
<dbReference type="Proteomes" id="UP000091956">
    <property type="component" value="Unassembled WGS sequence"/>
</dbReference>
<dbReference type="InterPro" id="IPR045518">
    <property type="entry name" value="2EXR"/>
</dbReference>
<sequence>MPTFSSLPPEIRALIWKATVEPRTVEVRMLPLEKGKGKAKVRHLVSPTPVPAPLQTCREARGLGLYAQAFAEVEEVACADGGAEPRYVWLNPDIDIVSLGPTRIGWFKAVAGSIRRLQIERETTRVTFEELVEVCQFENAEEICIICADGMEVWHRVAEDHFWPCELEKVIFIDALDGRVMNSVEMDRVFDEVAEERDRIWRLGEQERLQLEAGRQLEGERQLEDE</sequence>
<reference evidence="2 3" key="1">
    <citation type="submission" date="2016-03" db="EMBL/GenBank/DDBJ databases">
        <title>Comparative genomics of Pseudogymnoascus destructans, the fungus causing white-nose syndrome of bats.</title>
        <authorList>
            <person name="Palmer J.M."/>
            <person name="Drees K.P."/>
            <person name="Foster J.T."/>
            <person name="Lindner D.L."/>
        </authorList>
    </citation>
    <scope>NUCLEOTIDE SEQUENCE [LARGE SCALE GENOMIC DNA]</scope>
    <source>
        <strain evidence="2 3">UAMH 10579</strain>
    </source>
</reference>
<dbReference type="OrthoDB" id="3473305at2759"/>
<proteinExistence type="predicted"/>
<dbReference type="RefSeq" id="XP_018131404.1">
    <property type="nucleotide sequence ID" value="XM_018274062.2"/>
</dbReference>
<dbReference type="PANTHER" id="PTHR35910:SF1">
    <property type="entry name" value="2EXR DOMAIN-CONTAINING PROTEIN"/>
    <property type="match status" value="1"/>
</dbReference>
<evidence type="ECO:0000313" key="2">
    <source>
        <dbReference type="EMBL" id="OBT97671.1"/>
    </source>
</evidence>
<dbReference type="EMBL" id="KV460221">
    <property type="protein sequence ID" value="OBT97671.1"/>
    <property type="molecule type" value="Genomic_DNA"/>
</dbReference>